<protein>
    <submittedName>
        <fullName evidence="1">Uncharacterized protein</fullName>
    </submittedName>
</protein>
<dbReference type="EMBL" id="QNUX01000001">
    <property type="protein sequence ID" value="RBN51818.1"/>
    <property type="molecule type" value="Genomic_DNA"/>
</dbReference>
<accession>A0A366B6J2</accession>
<dbReference type="AlphaFoldDB" id="A0A366B6J2"/>
<organism evidence="1 2">
    <name type="scientific">Flavobacterium psychrolimnae</name>
    <dbReference type="NCBI Taxonomy" id="249351"/>
    <lineage>
        <taxon>Bacteria</taxon>
        <taxon>Pseudomonadati</taxon>
        <taxon>Bacteroidota</taxon>
        <taxon>Flavobacteriia</taxon>
        <taxon>Flavobacteriales</taxon>
        <taxon>Flavobacteriaceae</taxon>
        <taxon>Flavobacterium</taxon>
    </lineage>
</organism>
<dbReference type="OrthoDB" id="9795056at2"/>
<reference evidence="1 2" key="1">
    <citation type="submission" date="2018-07" db="EMBL/GenBank/DDBJ databases">
        <title>Complete genome sequence of Flavobacterium psychrolimnae LMG 22018.</title>
        <authorList>
            <person name="Kim D.-U."/>
        </authorList>
    </citation>
    <scope>NUCLEOTIDE SEQUENCE [LARGE SCALE GENOMIC DNA]</scope>
    <source>
        <strain evidence="1 2">LMG 22018</strain>
    </source>
</reference>
<sequence>MRTAISKNEDVKGAMQAKSNAAHGLRDLFENGLKDIYWSEKVLTKTLPNMVKNASTPELVNSLKSQLNESKEHVSRLEKIFQENGMKPTAKKCDAMEGILKEADGLIKETDIGAVRDAGIIAAEQKVKHYEIATYGTLHAFAKTLGENKAANLLAMTLDEKKKTDATLTGIAMSTINNQAHKADAITNIKA</sequence>
<dbReference type="InterPro" id="IPR010287">
    <property type="entry name" value="DUF892_YciF-like"/>
</dbReference>
<dbReference type="CDD" id="cd07909">
    <property type="entry name" value="YciF"/>
    <property type="match status" value="1"/>
</dbReference>
<dbReference type="PANTHER" id="PTHR30565">
    <property type="entry name" value="PROTEIN YCIF"/>
    <property type="match status" value="1"/>
</dbReference>
<dbReference type="SUPFAM" id="SSF47240">
    <property type="entry name" value="Ferritin-like"/>
    <property type="match status" value="1"/>
</dbReference>
<keyword evidence="2" id="KW-1185">Reference proteome</keyword>
<dbReference type="InterPro" id="IPR009078">
    <property type="entry name" value="Ferritin-like_SF"/>
</dbReference>
<name>A0A366B6J2_9FLAO</name>
<comment type="caution">
    <text evidence="1">The sequence shown here is derived from an EMBL/GenBank/DDBJ whole genome shotgun (WGS) entry which is preliminary data.</text>
</comment>
<dbReference type="Proteomes" id="UP000253676">
    <property type="component" value="Unassembled WGS sequence"/>
</dbReference>
<proteinExistence type="predicted"/>
<dbReference type="InterPro" id="IPR012347">
    <property type="entry name" value="Ferritin-like"/>
</dbReference>
<evidence type="ECO:0000313" key="2">
    <source>
        <dbReference type="Proteomes" id="UP000253676"/>
    </source>
</evidence>
<dbReference type="RefSeq" id="WP_113633442.1">
    <property type="nucleotide sequence ID" value="NZ_QNUX01000001.1"/>
</dbReference>
<dbReference type="PANTHER" id="PTHR30565:SF9">
    <property type="entry name" value="PROTEIN YCIF"/>
    <property type="match status" value="1"/>
</dbReference>
<dbReference type="InterPro" id="IPR047114">
    <property type="entry name" value="YciF"/>
</dbReference>
<evidence type="ECO:0000313" key="1">
    <source>
        <dbReference type="EMBL" id="RBN51818.1"/>
    </source>
</evidence>
<dbReference type="Pfam" id="PF05974">
    <property type="entry name" value="DUF892"/>
    <property type="match status" value="1"/>
</dbReference>
<dbReference type="Gene3D" id="1.20.1260.10">
    <property type="match status" value="1"/>
</dbReference>
<gene>
    <name evidence="1" type="ORF">DR980_01250</name>
</gene>